<evidence type="ECO:0000313" key="2">
    <source>
        <dbReference type="Proteomes" id="UP000013028"/>
    </source>
</evidence>
<evidence type="ECO:0000313" key="1">
    <source>
        <dbReference type="EMBL" id="ENV39120.1"/>
    </source>
</evidence>
<name>A0AAV3II89_ACINO</name>
<proteinExistence type="predicted"/>
<sequence>MKKNIFIIMGLFLSLSTIINAATIRLSPVTVEILSHQKASSISLYNQSNESADLQVRIFEWTQNNGQDQLTPTDEINISHLF</sequence>
<dbReference type="AlphaFoldDB" id="A0AAV3II89"/>
<dbReference type="SUPFAM" id="SSF49354">
    <property type="entry name" value="PapD-like"/>
    <property type="match status" value="1"/>
</dbReference>
<gene>
    <name evidence="1" type="ORF">F958_02147</name>
</gene>
<organism evidence="1 2">
    <name type="scientific">Acinetobacter nosocomialis NIPH 386</name>
    <dbReference type="NCBI Taxonomy" id="1217985"/>
    <lineage>
        <taxon>Bacteria</taxon>
        <taxon>Pseudomonadati</taxon>
        <taxon>Pseudomonadota</taxon>
        <taxon>Gammaproteobacteria</taxon>
        <taxon>Moraxellales</taxon>
        <taxon>Moraxellaceae</taxon>
        <taxon>Acinetobacter</taxon>
        <taxon>Acinetobacter calcoaceticus/baumannii complex</taxon>
    </lineage>
</organism>
<dbReference type="Proteomes" id="UP000013028">
    <property type="component" value="Unassembled WGS sequence"/>
</dbReference>
<accession>A0AAV3II89</accession>
<reference evidence="1 2" key="1">
    <citation type="submission" date="2013-02" db="EMBL/GenBank/DDBJ databases">
        <title>The Genome Sequence of Acinetobacter nosocomialis NIPH 386.</title>
        <authorList>
            <consortium name="The Broad Institute Genome Sequencing Platform"/>
            <consortium name="The Broad Institute Genome Sequencing Center for Infectious Disease"/>
            <person name="Cerqueira G."/>
            <person name="Feldgarden M."/>
            <person name="Courvalin P."/>
            <person name="Perichon B."/>
            <person name="Grillot-Courvalin C."/>
            <person name="Clermont D."/>
            <person name="Rocha E."/>
            <person name="Yoon E.-J."/>
            <person name="Nemec A."/>
            <person name="Walker B."/>
            <person name="Young S.K."/>
            <person name="Zeng Q."/>
            <person name="Gargeya S."/>
            <person name="Fitzgerald M."/>
            <person name="Haas B."/>
            <person name="Abouelleil A."/>
            <person name="Alvarado L."/>
            <person name="Arachchi H.M."/>
            <person name="Berlin A.M."/>
            <person name="Chapman S.B."/>
            <person name="Dewar J."/>
            <person name="Goldberg J."/>
            <person name="Griggs A."/>
            <person name="Gujja S."/>
            <person name="Hansen M."/>
            <person name="Howarth C."/>
            <person name="Imamovic A."/>
            <person name="Larimer J."/>
            <person name="McCowan C."/>
            <person name="Murphy C."/>
            <person name="Neiman D."/>
            <person name="Pearson M."/>
            <person name="Priest M."/>
            <person name="Roberts A."/>
            <person name="Saif S."/>
            <person name="Shea T."/>
            <person name="Sisk P."/>
            <person name="Sykes S."/>
            <person name="Wortman J."/>
            <person name="Nusbaum C."/>
            <person name="Birren B."/>
        </authorList>
    </citation>
    <scope>NUCLEOTIDE SEQUENCE [LARGE SCALE GENOMIC DNA]</scope>
    <source>
        <strain evidence="1 2">NIPH 386</strain>
    </source>
</reference>
<dbReference type="InterPro" id="IPR008962">
    <property type="entry name" value="PapD-like_sf"/>
</dbReference>
<dbReference type="EMBL" id="APPP01000014">
    <property type="protein sequence ID" value="ENV39120.1"/>
    <property type="molecule type" value="Genomic_DNA"/>
</dbReference>
<protein>
    <recommendedName>
        <fullName evidence="3">Pili assembly chaperone N-terminal domain-containing protein</fullName>
    </recommendedName>
</protein>
<comment type="caution">
    <text evidence="1">The sequence shown here is derived from an EMBL/GenBank/DDBJ whole genome shotgun (WGS) entry which is preliminary data.</text>
</comment>
<evidence type="ECO:0008006" key="3">
    <source>
        <dbReference type="Google" id="ProtNLM"/>
    </source>
</evidence>